<dbReference type="InterPro" id="IPR050216">
    <property type="entry name" value="LRR_domain-containing"/>
</dbReference>
<comment type="caution">
    <text evidence="5">The sequence shown here is derived from an EMBL/GenBank/DDBJ whole genome shotgun (WGS) entry which is preliminary data.</text>
</comment>
<protein>
    <submittedName>
        <fullName evidence="5">Uncharacterized protein</fullName>
    </submittedName>
</protein>
<feature type="region of interest" description="Disordered" evidence="4">
    <location>
        <begin position="1001"/>
        <end position="1054"/>
    </location>
</feature>
<proteinExistence type="predicted"/>
<keyword evidence="6" id="KW-1185">Reference proteome</keyword>
<name>A0A9W6BR80_9CHLO</name>
<accession>A0A9W6BR80</accession>
<dbReference type="SUPFAM" id="SSF52058">
    <property type="entry name" value="L domain-like"/>
    <property type="match status" value="3"/>
</dbReference>
<dbReference type="Proteomes" id="UP001165080">
    <property type="component" value="Unassembled WGS sequence"/>
</dbReference>
<dbReference type="PRINTS" id="PR00019">
    <property type="entry name" value="LEURICHRPT"/>
</dbReference>
<evidence type="ECO:0000256" key="4">
    <source>
        <dbReference type="SAM" id="MobiDB-lite"/>
    </source>
</evidence>
<gene>
    <name evidence="5" type="primary">PLEST003812</name>
    <name evidence="5" type="ORF">PLESTB_001104500</name>
</gene>
<dbReference type="SMART" id="SM00369">
    <property type="entry name" value="LRR_TYP"/>
    <property type="match status" value="16"/>
</dbReference>
<evidence type="ECO:0000256" key="1">
    <source>
        <dbReference type="ARBA" id="ARBA00004430"/>
    </source>
</evidence>
<reference evidence="5 6" key="1">
    <citation type="journal article" date="2023" name="Commun. Biol.">
        <title>Reorganization of the ancestral sex-determining regions during the evolution of trioecy in Pleodorina starrii.</title>
        <authorList>
            <person name="Takahashi K."/>
            <person name="Suzuki S."/>
            <person name="Kawai-Toyooka H."/>
            <person name="Yamamoto K."/>
            <person name="Hamaji T."/>
            <person name="Ootsuki R."/>
            <person name="Yamaguchi H."/>
            <person name="Kawachi M."/>
            <person name="Higashiyama T."/>
            <person name="Nozaki H."/>
        </authorList>
    </citation>
    <scope>NUCLEOTIDE SEQUENCE [LARGE SCALE GENOMIC DNA]</scope>
    <source>
        <strain evidence="5 6">NIES-4479</strain>
    </source>
</reference>
<feature type="compositionally biased region" description="Gly residues" evidence="4">
    <location>
        <begin position="1005"/>
        <end position="1030"/>
    </location>
</feature>
<dbReference type="InterPro" id="IPR001611">
    <property type="entry name" value="Leu-rich_rpt"/>
</dbReference>
<feature type="compositionally biased region" description="Low complexity" evidence="4">
    <location>
        <begin position="1031"/>
        <end position="1048"/>
    </location>
</feature>
<feature type="compositionally biased region" description="Low complexity" evidence="4">
    <location>
        <begin position="1180"/>
        <end position="1191"/>
    </location>
</feature>
<dbReference type="Pfam" id="PF00560">
    <property type="entry name" value="LRR_1"/>
    <property type="match status" value="1"/>
</dbReference>
<evidence type="ECO:0000256" key="2">
    <source>
        <dbReference type="ARBA" id="ARBA00022614"/>
    </source>
</evidence>
<dbReference type="GO" id="GO:0005930">
    <property type="term" value="C:axoneme"/>
    <property type="evidence" value="ECO:0007669"/>
    <property type="project" value="UniProtKB-SubCell"/>
</dbReference>
<dbReference type="PANTHER" id="PTHR48051">
    <property type="match status" value="1"/>
</dbReference>
<dbReference type="Gene3D" id="3.80.10.10">
    <property type="entry name" value="Ribonuclease Inhibitor"/>
    <property type="match status" value="4"/>
</dbReference>
<keyword evidence="2" id="KW-0433">Leucine-rich repeat</keyword>
<dbReference type="SMART" id="SM00364">
    <property type="entry name" value="LRR_BAC"/>
    <property type="match status" value="10"/>
</dbReference>
<evidence type="ECO:0000256" key="3">
    <source>
        <dbReference type="ARBA" id="ARBA00022737"/>
    </source>
</evidence>
<feature type="compositionally biased region" description="Pro residues" evidence="4">
    <location>
        <begin position="1163"/>
        <end position="1176"/>
    </location>
</feature>
<comment type="subcellular location">
    <subcellularLocation>
        <location evidence="1">Cytoplasm</location>
        <location evidence="1">Cytoskeleton</location>
        <location evidence="1">Cilium axoneme</location>
    </subcellularLocation>
</comment>
<feature type="region of interest" description="Disordered" evidence="4">
    <location>
        <begin position="1163"/>
        <end position="1191"/>
    </location>
</feature>
<dbReference type="InterPro" id="IPR032675">
    <property type="entry name" value="LRR_dom_sf"/>
</dbReference>
<sequence length="1191" mass="123766">MAEGYIAFLEAEGLSSIPDEVLQRPDCTTLKLGRNQFNALPLGVFPRLPNLVLLDLSKNKLAGIPNDIATCRAMKTLLLGHNNLKIIPPGIFLLAGLEQLDLNHNRLTDAGGPWYHLSSLQSLNLAHNKLRMLPPDIGWLPLTSLELEGNEQLRVPEGVLAGGFRSVISYLQVICEQHRLVEQHLDKFAAPATEGEGGGPLRARPSDPHALSTLVARRLGAAAVTGVLDVKYVGTEAALAELPKLQAVYVADVRHNGWTAVPAEVLKLNGLVVLNASDNDIETLAEGITPQHLGVLNLSFNRLSRLPPALGAAPVLQQMYLANNALTDLPRTFACLPMVDLFLSENAFERVPVAVLGMSQLAKLSMACCKLREVPDALGSVATLKFLDLSFNQLRGLPDGLSRLTALNALNISFNPLSGFPPVLTNITGLLELNLDHTGVSTVPEGLGELRRLEGLQLEGCPLPQPAATLYAANPLLLVQVHNTALTSLDLSGLGLDKIPQLSRLIGLTALDLSHNAFARPPPELLRLTDLHQLALRGNPLLHPFDVLLEAQGDLACVELMDPEADKLDLSGCGLESLPPELAPHAGHLSQLKLSNNALTATDPGLPDWLASFAHLATLVLDRNRLDRLPPVLTRLPAMSILMASFNAISALQPDVLAGLSRLKALVLQNNQVSELPAAVSKLIELKALVLSSNRLTSLPDALCGCSGLRLLDLSHNALTGLPSGIGALSKLKALKLAHNELPSVPRGMSCLLGLTELTLANNPLPLQGHELNATGAPAVRQMIAALLAACASLPAAAHAAELEAAAAALAAKAATAAMLAAAAEAEEAAAAAAAGIGGGAAEAEADAAAVMADVAALRDEEEQRAAAPPPAVLTSGEIRTLEDPDAIRKRVEMLQEELKQLHPDTRWLYVAKHAETIGRDPLRPKADAWTKVPIMNIPRIIAAISSPPPPPPPGDGAGPGGAGLAADGKPRRPQVMHRFKRVADQSTIAMNLLNRVQDVLHSGQGSGGGGVGGGGTGRGTGGGSIGGSISGAVVGSAGPASPSRGSPMTHGSLTAMPTGVVPLPPGVLPVGIMPPGMGGVPPLPPPGMGMGMGMLPPPGMGMPLPPGMSMLPPPPPGMMFPPGMIPPPGVMLPPGMNVGLGMGMSLPPPPPGMMFPPPPGMFPPGMMPPPPPPGGGLPGMPSAPAPNLRR</sequence>
<dbReference type="PANTHER" id="PTHR48051:SF1">
    <property type="entry name" value="RAS SUPPRESSOR PROTEIN 1"/>
    <property type="match status" value="1"/>
</dbReference>
<dbReference type="AlphaFoldDB" id="A0A9W6BR80"/>
<organism evidence="5 6">
    <name type="scientific">Pleodorina starrii</name>
    <dbReference type="NCBI Taxonomy" id="330485"/>
    <lineage>
        <taxon>Eukaryota</taxon>
        <taxon>Viridiplantae</taxon>
        <taxon>Chlorophyta</taxon>
        <taxon>core chlorophytes</taxon>
        <taxon>Chlorophyceae</taxon>
        <taxon>CS clade</taxon>
        <taxon>Chlamydomonadales</taxon>
        <taxon>Volvocaceae</taxon>
        <taxon>Pleodorina</taxon>
    </lineage>
</organism>
<evidence type="ECO:0000313" key="6">
    <source>
        <dbReference type="Proteomes" id="UP001165080"/>
    </source>
</evidence>
<dbReference type="InterPro" id="IPR003591">
    <property type="entry name" value="Leu-rich_rpt_typical-subtyp"/>
</dbReference>
<dbReference type="Pfam" id="PF13855">
    <property type="entry name" value="LRR_8"/>
    <property type="match status" value="2"/>
</dbReference>
<dbReference type="EMBL" id="BRXU01000015">
    <property type="protein sequence ID" value="GLC56435.1"/>
    <property type="molecule type" value="Genomic_DNA"/>
</dbReference>
<dbReference type="PROSITE" id="PS51450">
    <property type="entry name" value="LRR"/>
    <property type="match status" value="2"/>
</dbReference>
<evidence type="ECO:0000313" key="5">
    <source>
        <dbReference type="EMBL" id="GLC56435.1"/>
    </source>
</evidence>
<dbReference type="FunFam" id="3.80.10.10:FF:001164">
    <property type="entry name" value="GH01279p"/>
    <property type="match status" value="1"/>
</dbReference>
<feature type="region of interest" description="Disordered" evidence="4">
    <location>
        <begin position="944"/>
        <end position="974"/>
    </location>
</feature>
<keyword evidence="3" id="KW-0677">Repeat</keyword>